<dbReference type="AlphaFoldDB" id="A0A1Q8YBZ3"/>
<evidence type="ECO:0000313" key="2">
    <source>
        <dbReference type="Proteomes" id="UP000185911"/>
    </source>
</evidence>
<accession>A0A1Q8YBZ3</accession>
<protein>
    <submittedName>
        <fullName evidence="1">Uncharacterized protein</fullName>
    </submittedName>
</protein>
<comment type="caution">
    <text evidence="1">The sequence shown here is derived from an EMBL/GenBank/DDBJ whole genome shotgun (WGS) entry which is preliminary data.</text>
</comment>
<reference evidence="1 2" key="1">
    <citation type="submission" date="2017-01" db="EMBL/GenBank/DDBJ databases">
        <title>Genome sequence of Rhodoferax antarcticus ANT.BR, a psychrophilic purple nonsulfur bacterium from an Antarctic microbial mat.</title>
        <authorList>
            <person name="Baker J."/>
            <person name="Riester C."/>
            <person name="Skinner B."/>
            <person name="Newell A."/>
            <person name="Swingley W."/>
            <person name="Madigan M."/>
            <person name="Jung D."/>
            <person name="Asao M."/>
            <person name="Chen M."/>
            <person name="Loughlin P."/>
            <person name="Pan H."/>
            <person name="Lin S."/>
            <person name="Li N."/>
            <person name="Shaw J."/>
            <person name="Prado M."/>
            <person name="Sherman C."/>
            <person name="Li X."/>
            <person name="Tang J."/>
            <person name="Blankenship R."/>
            <person name="Zhao T."/>
            <person name="Touchman J."/>
            <person name="Sattley M."/>
        </authorList>
    </citation>
    <scope>NUCLEOTIDE SEQUENCE [LARGE SCALE GENOMIC DNA]</scope>
    <source>
        <strain evidence="1 2">ANT.BR</strain>
    </source>
</reference>
<gene>
    <name evidence="1" type="ORF">BLL52_3236</name>
</gene>
<proteinExistence type="predicted"/>
<organism evidence="1 2">
    <name type="scientific">Rhodoferax antarcticus ANT.BR</name>
    <dbReference type="NCBI Taxonomy" id="1111071"/>
    <lineage>
        <taxon>Bacteria</taxon>
        <taxon>Pseudomonadati</taxon>
        <taxon>Pseudomonadota</taxon>
        <taxon>Betaproteobacteria</taxon>
        <taxon>Burkholderiales</taxon>
        <taxon>Comamonadaceae</taxon>
        <taxon>Rhodoferax</taxon>
    </lineage>
</organism>
<dbReference type="EMBL" id="MSYM01000016">
    <property type="protein sequence ID" value="OLP05568.1"/>
    <property type="molecule type" value="Genomic_DNA"/>
</dbReference>
<name>A0A1Q8YBZ3_9BURK</name>
<sequence>MRKVSNTRRLMALSRLLTTMHEVDMAAWDGSKKLVIDTLDAELARLKKDDPNFDAKL</sequence>
<evidence type="ECO:0000313" key="1">
    <source>
        <dbReference type="EMBL" id="OLP05568.1"/>
    </source>
</evidence>
<keyword evidence="2" id="KW-1185">Reference proteome</keyword>
<dbReference type="Proteomes" id="UP000185911">
    <property type="component" value="Unassembled WGS sequence"/>
</dbReference>